<comment type="caution">
    <text evidence="3">The sequence shown here is derived from an EMBL/GenBank/DDBJ whole genome shotgun (WGS) entry which is preliminary data.</text>
</comment>
<dbReference type="Proteomes" id="UP000789405">
    <property type="component" value="Unassembled WGS sequence"/>
</dbReference>
<gene>
    <name evidence="3" type="ORF">DERYTH_LOCUS10799</name>
</gene>
<evidence type="ECO:0000313" key="4">
    <source>
        <dbReference type="Proteomes" id="UP000789405"/>
    </source>
</evidence>
<evidence type="ECO:0000256" key="1">
    <source>
        <dbReference type="ARBA" id="ARBA00022793"/>
    </source>
</evidence>
<keyword evidence="1" id="KW-0210">Decarboxylase</keyword>
<dbReference type="GO" id="GO:0008654">
    <property type="term" value="P:phospholipid biosynthetic process"/>
    <property type="evidence" value="ECO:0007669"/>
    <property type="project" value="InterPro"/>
</dbReference>
<accession>A0A9N9E6J8</accession>
<dbReference type="OrthoDB" id="5973539at2759"/>
<dbReference type="InterPro" id="IPR003817">
    <property type="entry name" value="PS_Dcarbxylase"/>
</dbReference>
<dbReference type="EMBL" id="CAJVPY010006433">
    <property type="protein sequence ID" value="CAG8662668.1"/>
    <property type="molecule type" value="Genomic_DNA"/>
</dbReference>
<dbReference type="Pfam" id="PF02666">
    <property type="entry name" value="PS_Dcarbxylase"/>
    <property type="match status" value="1"/>
</dbReference>
<protein>
    <submittedName>
        <fullName evidence="3">775_t:CDS:1</fullName>
    </submittedName>
</protein>
<organism evidence="3 4">
    <name type="scientific">Dentiscutata erythropus</name>
    <dbReference type="NCBI Taxonomy" id="1348616"/>
    <lineage>
        <taxon>Eukaryota</taxon>
        <taxon>Fungi</taxon>
        <taxon>Fungi incertae sedis</taxon>
        <taxon>Mucoromycota</taxon>
        <taxon>Glomeromycotina</taxon>
        <taxon>Glomeromycetes</taxon>
        <taxon>Diversisporales</taxon>
        <taxon>Gigasporaceae</taxon>
        <taxon>Dentiscutata</taxon>
    </lineage>
</organism>
<reference evidence="3" key="1">
    <citation type="submission" date="2021-06" db="EMBL/GenBank/DDBJ databases">
        <authorList>
            <person name="Kallberg Y."/>
            <person name="Tangrot J."/>
            <person name="Rosling A."/>
        </authorList>
    </citation>
    <scope>NUCLEOTIDE SEQUENCE</scope>
    <source>
        <strain evidence="3">MA453B</strain>
    </source>
</reference>
<name>A0A9N9E6J8_9GLOM</name>
<dbReference type="PANTHER" id="PTHR10067:SF13">
    <property type="entry name" value="PHOSPHATIDYLSERINE DECARBOXYLASE"/>
    <property type="match status" value="1"/>
</dbReference>
<dbReference type="GO" id="GO:0004609">
    <property type="term" value="F:phosphatidylserine decarboxylase activity"/>
    <property type="evidence" value="ECO:0007669"/>
    <property type="project" value="InterPro"/>
</dbReference>
<dbReference type="PANTHER" id="PTHR10067">
    <property type="entry name" value="PHOSPHATIDYLSERINE DECARBOXYLASE"/>
    <property type="match status" value="1"/>
</dbReference>
<evidence type="ECO:0000256" key="2">
    <source>
        <dbReference type="ARBA" id="ARBA00023239"/>
    </source>
</evidence>
<keyword evidence="2" id="KW-0456">Lyase</keyword>
<keyword evidence="4" id="KW-1185">Reference proteome</keyword>
<proteinExistence type="predicted"/>
<sequence length="399" mass="45060">MSEQAEQVLGPFSTPATYHPIVQGLLSMVKRNNWEDKFVKAVSDAYNSGVEEMTNIKTLTDYYNYLHYFLFWVPVENNIGTLVHNMMSTMYYVLDQESVRPLQSPIKPSSYPPPPPLTELSQWIVYFSYALGQFLNTPQSLTEESLRTFYNTESYNMNIYEAPRNGWRTFNAFFARKLLSGARPIDSPSNPAVIVSPADSTFNGSWNIRNDSIVVLKDLPWTIGELLANSQYKDEFAGGIFMHSFLVPYNYHRVHTPVEGKVLEAKVIPGQTYCDVTVKKDTRGKMTLKPSRKFLRTDEIDVPDPPGYQFCQTRGLIVIDSPKIGKVAILPVGMSQVSSVVLTTKLGAELKKGDEISYFQFCGSNVCLLFQKQSKVEIPAKDGEHYNVGKQIAIAHITE</sequence>
<evidence type="ECO:0000313" key="3">
    <source>
        <dbReference type="EMBL" id="CAG8662668.1"/>
    </source>
</evidence>
<dbReference type="AlphaFoldDB" id="A0A9N9E6J8"/>